<dbReference type="InterPro" id="IPR023397">
    <property type="entry name" value="SAM-dep_MeTrfase_MraW_recog"/>
</dbReference>
<dbReference type="PIRSF" id="PIRSF004486">
    <property type="entry name" value="MraW"/>
    <property type="match status" value="1"/>
</dbReference>
<dbReference type="Gene3D" id="1.10.150.170">
    <property type="entry name" value="Putative methyltransferase TM0872, insert domain"/>
    <property type="match status" value="1"/>
</dbReference>
<protein>
    <recommendedName>
        <fullName evidence="6">Ribosomal RNA small subunit methyltransferase H</fullName>
        <ecNumber evidence="6">2.1.1.199</ecNumber>
    </recommendedName>
    <alternativeName>
        <fullName evidence="6">16S rRNA m(4)C1402 methyltransferase</fullName>
    </alternativeName>
    <alternativeName>
        <fullName evidence="6">rRNA (cytosine-N(4)-)-methyltransferase RsmH</fullName>
    </alternativeName>
</protein>
<proteinExistence type="inferred from homology"/>
<keyword evidence="5 6" id="KW-0949">S-adenosyl-L-methionine</keyword>
<evidence type="ECO:0000313" key="8">
    <source>
        <dbReference type="EMBL" id="USG60410.1"/>
    </source>
</evidence>
<comment type="subcellular location">
    <subcellularLocation>
        <location evidence="6">Cytoplasm</location>
    </subcellularLocation>
</comment>
<dbReference type="Pfam" id="PF01795">
    <property type="entry name" value="Methyltransf_5"/>
    <property type="match status" value="1"/>
</dbReference>
<keyword evidence="3 6" id="KW-0489">Methyltransferase</keyword>
<evidence type="ECO:0000256" key="1">
    <source>
        <dbReference type="ARBA" id="ARBA00010396"/>
    </source>
</evidence>
<accession>A0ABY4VZP9</accession>
<feature type="binding site" evidence="6">
    <location>
        <position position="102"/>
    </location>
    <ligand>
        <name>S-adenosyl-L-methionine</name>
        <dbReference type="ChEBI" id="CHEBI:59789"/>
    </ligand>
</feature>
<dbReference type="NCBIfam" id="TIGR00006">
    <property type="entry name" value="16S rRNA (cytosine(1402)-N(4))-methyltransferase RsmH"/>
    <property type="match status" value="1"/>
</dbReference>
<comment type="similarity">
    <text evidence="1 6">Belongs to the methyltransferase superfamily. RsmH family.</text>
</comment>
<dbReference type="PANTHER" id="PTHR11265">
    <property type="entry name" value="S-ADENOSYL-METHYLTRANSFERASE MRAW"/>
    <property type="match status" value="1"/>
</dbReference>
<keyword evidence="4 6" id="KW-0808">Transferase</keyword>
<reference evidence="8" key="1">
    <citation type="submission" date="2022-06" db="EMBL/GenBank/DDBJ databases">
        <title>Sneathiella actinostolidae sp. nov., isolated from a sea anemonein the Western Pacific Ocean.</title>
        <authorList>
            <person name="Wei M.J."/>
        </authorList>
    </citation>
    <scope>NUCLEOTIDE SEQUENCE</scope>
    <source>
        <strain evidence="8">PHK-P5</strain>
    </source>
</reference>
<dbReference type="PANTHER" id="PTHR11265:SF0">
    <property type="entry name" value="12S RRNA N4-METHYLCYTIDINE METHYLTRANSFERASE"/>
    <property type="match status" value="1"/>
</dbReference>
<evidence type="ECO:0000256" key="4">
    <source>
        <dbReference type="ARBA" id="ARBA00022679"/>
    </source>
</evidence>
<dbReference type="HAMAP" id="MF_01007">
    <property type="entry name" value="16SrRNA_methyltr_H"/>
    <property type="match status" value="1"/>
</dbReference>
<dbReference type="SUPFAM" id="SSF81799">
    <property type="entry name" value="Putative methyltransferase TM0872, insert domain"/>
    <property type="match status" value="1"/>
</dbReference>
<feature type="binding site" evidence="6">
    <location>
        <position position="81"/>
    </location>
    <ligand>
        <name>S-adenosyl-L-methionine</name>
        <dbReference type="ChEBI" id="CHEBI:59789"/>
    </ligand>
</feature>
<feature type="region of interest" description="Disordered" evidence="7">
    <location>
        <begin position="257"/>
        <end position="276"/>
    </location>
</feature>
<evidence type="ECO:0000313" key="9">
    <source>
        <dbReference type="Proteomes" id="UP001056291"/>
    </source>
</evidence>
<evidence type="ECO:0000256" key="7">
    <source>
        <dbReference type="SAM" id="MobiDB-lite"/>
    </source>
</evidence>
<dbReference type="GO" id="GO:0032259">
    <property type="term" value="P:methylation"/>
    <property type="evidence" value="ECO:0007669"/>
    <property type="project" value="UniProtKB-KW"/>
</dbReference>
<name>A0ABY4VZP9_9PROT</name>
<dbReference type="EC" id="2.1.1.199" evidence="6"/>
<dbReference type="RefSeq" id="WP_251933291.1">
    <property type="nucleotide sequence ID" value="NZ_CP098747.1"/>
</dbReference>
<evidence type="ECO:0000256" key="5">
    <source>
        <dbReference type="ARBA" id="ARBA00022691"/>
    </source>
</evidence>
<keyword evidence="6" id="KW-0963">Cytoplasm</keyword>
<dbReference type="GO" id="GO:0008168">
    <property type="term" value="F:methyltransferase activity"/>
    <property type="evidence" value="ECO:0007669"/>
    <property type="project" value="UniProtKB-KW"/>
</dbReference>
<dbReference type="InterPro" id="IPR002903">
    <property type="entry name" value="RsmH"/>
</dbReference>
<feature type="binding site" evidence="6">
    <location>
        <begin position="36"/>
        <end position="38"/>
    </location>
    <ligand>
        <name>S-adenosyl-L-methionine</name>
        <dbReference type="ChEBI" id="CHEBI:59789"/>
    </ligand>
</feature>
<sequence length="320" mass="34885">MTKRNAPHISVLLREVIEILAPKDGEVFVDGTFGAGGYSQAILEAANCVVYGIDRDPLAISIGHKMADKYSGRLRMLEGCYADMEMLLAAKGLSAVDGIALDIGVSSMQIDEADRGFSFMRDGPLDMRMSSKGRTAAEVVNEESEAELARIIFVYGEERRSRAIARVVVERREVKPFTSTVELAEAVASVVRPTGKGIHPATRTFQALRIFVNDELGQLVKGLAASERLLTPSGRLAVVSFQSLEDRRVKNFLSARSEGRARPSRHVPVNDEGPAPSFKLVKRGAIKAREDELTANSRSRSARLRGAIRTSAKAWDEVAA</sequence>
<keyword evidence="9" id="KW-1185">Reference proteome</keyword>
<evidence type="ECO:0000256" key="6">
    <source>
        <dbReference type="HAMAP-Rule" id="MF_01007"/>
    </source>
</evidence>
<feature type="binding site" evidence="6">
    <location>
        <position position="54"/>
    </location>
    <ligand>
        <name>S-adenosyl-L-methionine</name>
        <dbReference type="ChEBI" id="CHEBI:59789"/>
    </ligand>
</feature>
<feature type="binding site" evidence="6">
    <location>
        <position position="109"/>
    </location>
    <ligand>
        <name>S-adenosyl-L-methionine</name>
        <dbReference type="ChEBI" id="CHEBI:59789"/>
    </ligand>
</feature>
<dbReference type="InterPro" id="IPR029063">
    <property type="entry name" value="SAM-dependent_MTases_sf"/>
</dbReference>
<organism evidence="8 9">
    <name type="scientific">Sneathiella marina</name>
    <dbReference type="NCBI Taxonomy" id="2950108"/>
    <lineage>
        <taxon>Bacteria</taxon>
        <taxon>Pseudomonadati</taxon>
        <taxon>Pseudomonadota</taxon>
        <taxon>Alphaproteobacteria</taxon>
        <taxon>Sneathiellales</taxon>
        <taxon>Sneathiellaceae</taxon>
        <taxon>Sneathiella</taxon>
    </lineage>
</organism>
<evidence type="ECO:0000256" key="3">
    <source>
        <dbReference type="ARBA" id="ARBA00022603"/>
    </source>
</evidence>
<evidence type="ECO:0000256" key="2">
    <source>
        <dbReference type="ARBA" id="ARBA00022552"/>
    </source>
</evidence>
<keyword evidence="2 6" id="KW-0698">rRNA processing</keyword>
<comment type="function">
    <text evidence="6">Specifically methylates the N4 position of cytidine in position 1402 (C1402) of 16S rRNA.</text>
</comment>
<gene>
    <name evidence="6 8" type="primary">rsmH</name>
    <name evidence="8" type="ORF">NBZ79_14655</name>
</gene>
<dbReference type="SUPFAM" id="SSF53335">
    <property type="entry name" value="S-adenosyl-L-methionine-dependent methyltransferases"/>
    <property type="match status" value="1"/>
</dbReference>
<dbReference type="Proteomes" id="UP001056291">
    <property type="component" value="Chromosome"/>
</dbReference>
<dbReference type="EMBL" id="CP098747">
    <property type="protein sequence ID" value="USG60410.1"/>
    <property type="molecule type" value="Genomic_DNA"/>
</dbReference>
<dbReference type="Gene3D" id="3.40.50.150">
    <property type="entry name" value="Vaccinia Virus protein VP39"/>
    <property type="match status" value="1"/>
</dbReference>
<comment type="catalytic activity">
    <reaction evidence="6">
        <text>cytidine(1402) in 16S rRNA + S-adenosyl-L-methionine = N(4)-methylcytidine(1402) in 16S rRNA + S-adenosyl-L-homocysteine + H(+)</text>
        <dbReference type="Rhea" id="RHEA:42928"/>
        <dbReference type="Rhea" id="RHEA-COMP:10286"/>
        <dbReference type="Rhea" id="RHEA-COMP:10287"/>
        <dbReference type="ChEBI" id="CHEBI:15378"/>
        <dbReference type="ChEBI" id="CHEBI:57856"/>
        <dbReference type="ChEBI" id="CHEBI:59789"/>
        <dbReference type="ChEBI" id="CHEBI:74506"/>
        <dbReference type="ChEBI" id="CHEBI:82748"/>
        <dbReference type="EC" id="2.1.1.199"/>
    </reaction>
</comment>